<proteinExistence type="inferred from homology"/>
<evidence type="ECO:0000256" key="4">
    <source>
        <dbReference type="ARBA" id="ARBA00023029"/>
    </source>
</evidence>
<sequence>MRLILAEKPSVAKNIADALNIKNKKDGYFEGNNYIITWAFGHLVQLYDAKDYDSKMARWKMDNFPFIPSNFKYKVKNDPRNRQRSDRGAEKQLKTIHFLMKRNDVDMIISACDYDREGQVIGDSIIYRARPKKQIYRLLLNEWTPDEVLQGIEKMKPNEAMRPLQDAGVSRQWADWVIGINLTSVATLKYQKGKGKALNIGRVLLPTLKIIYDRDKEIESFVPEDYFKLIATFQTKDQKEYEGTYTVDNEEKFKEKDKLINILELIQSKQATITDKSVEKKKEFPPFLFNLSNLQGYITNKFKGWTSDKVLKVAQSLYEKKFITYPRTSSIALEESLVGKTAKVLKALTDDLPFKDEIKFMKTKRVFNNAKVESHSAIVPTYVKPKRLSSDEQIVYTAIKNRFIMQFMPVAEYEETKLTTTIDDVNGVFISKGKVQLVEGWKKAENIKSRDNLLPLVQVNDAVRLIDSEVTSHVTKPPKHHTEKTLLRVMETCGKSYKEDESDEVMGSILTGFSIGTAATRAETIKKLKDVGYIFGQGKNLLCQDLGRRLVETFPVKDLFDLEFTGRLEKTLSDIQKGNVSKKEFLRLVFSFTEESVATIKNGQDVIINEVNAVRKTTEVLGACPQCGGKIIEGAKGFGCSNWKSGCKFVIWKNDKYLASMKKRATKTMVKALLKNKAAYVKGLTSKKGSKFNAYLRYEKNPDNDYFSWKMEFKKQYFNGK</sequence>
<dbReference type="Proteomes" id="UP000622860">
    <property type="component" value="Unassembled WGS sequence"/>
</dbReference>
<keyword evidence="4" id="KW-0799">Topoisomerase</keyword>
<dbReference type="GO" id="GO:0006310">
    <property type="term" value="P:DNA recombination"/>
    <property type="evidence" value="ECO:0007669"/>
    <property type="project" value="TreeGrafter"/>
</dbReference>
<keyword evidence="14" id="KW-1185">Reference proteome</keyword>
<dbReference type="CDD" id="cd03362">
    <property type="entry name" value="TOPRIM_TopoIA_TopoIII"/>
    <property type="match status" value="1"/>
</dbReference>
<evidence type="ECO:0000259" key="11">
    <source>
        <dbReference type="PROSITE" id="PS50880"/>
    </source>
</evidence>
<dbReference type="PROSITE" id="PS00396">
    <property type="entry name" value="TOPO_IA_1"/>
    <property type="match status" value="1"/>
</dbReference>
<feature type="domain" description="Toprim" evidence="11">
    <location>
        <begin position="1"/>
        <end position="141"/>
    </location>
</feature>
<dbReference type="SMART" id="SM00437">
    <property type="entry name" value="TOP1Ac"/>
    <property type="match status" value="1"/>
</dbReference>
<protein>
    <recommendedName>
        <fullName evidence="3">DNA topoisomerase</fullName>
        <ecNumber evidence="3">5.6.2.1</ecNumber>
    </recommendedName>
    <alternativeName>
        <fullName evidence="10">Omega-protein</fullName>
    </alternativeName>
    <alternativeName>
        <fullName evidence="9">Relaxing enzyme</fullName>
    </alternativeName>
    <alternativeName>
        <fullName evidence="7">Swivelase</fullName>
    </alternativeName>
    <alternativeName>
        <fullName evidence="8">Untwisting enzyme</fullName>
    </alternativeName>
</protein>
<dbReference type="PROSITE" id="PS52039">
    <property type="entry name" value="TOPO_IA_2"/>
    <property type="match status" value="1"/>
</dbReference>
<dbReference type="InterPro" id="IPR013826">
    <property type="entry name" value="Topo_IA_cen_sub3"/>
</dbReference>
<name>A0A917HRH6_9BACI</name>
<dbReference type="PRINTS" id="PR00417">
    <property type="entry name" value="PRTPISMRASEI"/>
</dbReference>
<dbReference type="GO" id="GO:0003677">
    <property type="term" value="F:DNA binding"/>
    <property type="evidence" value="ECO:0007669"/>
    <property type="project" value="UniProtKB-KW"/>
</dbReference>
<evidence type="ECO:0000313" key="14">
    <source>
        <dbReference type="Proteomes" id="UP000622860"/>
    </source>
</evidence>
<keyword evidence="6" id="KW-0413">Isomerase</keyword>
<dbReference type="SMART" id="SM00493">
    <property type="entry name" value="TOPRIM"/>
    <property type="match status" value="1"/>
</dbReference>
<dbReference type="Gene3D" id="1.10.460.10">
    <property type="entry name" value="Topoisomerase I, domain 2"/>
    <property type="match status" value="1"/>
</dbReference>
<evidence type="ECO:0000256" key="6">
    <source>
        <dbReference type="ARBA" id="ARBA00023235"/>
    </source>
</evidence>
<organism evidence="13 14">
    <name type="scientific">Virgibacillus oceani</name>
    <dbReference type="NCBI Taxonomy" id="1479511"/>
    <lineage>
        <taxon>Bacteria</taxon>
        <taxon>Bacillati</taxon>
        <taxon>Bacillota</taxon>
        <taxon>Bacilli</taxon>
        <taxon>Bacillales</taxon>
        <taxon>Bacillaceae</taxon>
        <taxon>Virgibacillus</taxon>
    </lineage>
</organism>
<dbReference type="EC" id="5.6.2.1" evidence="3"/>
<evidence type="ECO:0000256" key="1">
    <source>
        <dbReference type="ARBA" id="ARBA00000213"/>
    </source>
</evidence>
<comment type="catalytic activity">
    <reaction evidence="1">
        <text>ATP-independent breakage of single-stranded DNA, followed by passage and rejoining.</text>
        <dbReference type="EC" id="5.6.2.1"/>
    </reaction>
</comment>
<dbReference type="Pfam" id="PF01751">
    <property type="entry name" value="Toprim"/>
    <property type="match status" value="1"/>
</dbReference>
<dbReference type="PANTHER" id="PTHR11390:SF21">
    <property type="entry name" value="DNA TOPOISOMERASE 3-ALPHA"/>
    <property type="match status" value="1"/>
</dbReference>
<dbReference type="GO" id="GO:0043597">
    <property type="term" value="C:cytoplasmic replication fork"/>
    <property type="evidence" value="ECO:0007669"/>
    <property type="project" value="TreeGrafter"/>
</dbReference>
<dbReference type="Gene3D" id="2.70.20.10">
    <property type="entry name" value="Topoisomerase I, domain 3"/>
    <property type="match status" value="1"/>
</dbReference>
<dbReference type="Gene3D" id="3.40.50.140">
    <property type="match status" value="1"/>
</dbReference>
<feature type="domain" description="Topo IA-type catalytic" evidence="12">
    <location>
        <begin position="161"/>
        <end position="598"/>
    </location>
</feature>
<comment type="caution">
    <text evidence="13">The sequence shown here is derived from an EMBL/GenBank/DDBJ whole genome shotgun (WGS) entry which is preliminary data.</text>
</comment>
<dbReference type="InterPro" id="IPR023406">
    <property type="entry name" value="Topo_IA_AS"/>
</dbReference>
<dbReference type="InterPro" id="IPR003602">
    <property type="entry name" value="Topo_IA_DNA-bd_dom"/>
</dbReference>
<dbReference type="GO" id="GO:0006281">
    <property type="term" value="P:DNA repair"/>
    <property type="evidence" value="ECO:0007669"/>
    <property type="project" value="TreeGrafter"/>
</dbReference>
<dbReference type="InterPro" id="IPR006171">
    <property type="entry name" value="TOPRIM_dom"/>
</dbReference>
<dbReference type="Gene3D" id="1.10.290.10">
    <property type="entry name" value="Topoisomerase I, domain 4"/>
    <property type="match status" value="1"/>
</dbReference>
<evidence type="ECO:0000256" key="2">
    <source>
        <dbReference type="ARBA" id="ARBA00009446"/>
    </source>
</evidence>
<dbReference type="InterPro" id="IPR023405">
    <property type="entry name" value="Topo_IA_core_domain"/>
</dbReference>
<dbReference type="RefSeq" id="WP_188456766.1">
    <property type="nucleotide sequence ID" value="NZ_BMFR01000025.1"/>
</dbReference>
<dbReference type="InterPro" id="IPR000380">
    <property type="entry name" value="Topo_IA"/>
</dbReference>
<dbReference type="InterPro" id="IPR013824">
    <property type="entry name" value="Topo_IA_cen_sub1"/>
</dbReference>
<evidence type="ECO:0000259" key="12">
    <source>
        <dbReference type="PROSITE" id="PS52039"/>
    </source>
</evidence>
<reference evidence="13" key="1">
    <citation type="journal article" date="2014" name="Int. J. Syst. Evol. Microbiol.">
        <title>Complete genome sequence of Corynebacterium casei LMG S-19264T (=DSM 44701T), isolated from a smear-ripened cheese.</title>
        <authorList>
            <consortium name="US DOE Joint Genome Institute (JGI-PGF)"/>
            <person name="Walter F."/>
            <person name="Albersmeier A."/>
            <person name="Kalinowski J."/>
            <person name="Ruckert C."/>
        </authorList>
    </citation>
    <scope>NUCLEOTIDE SEQUENCE</scope>
    <source>
        <strain evidence="13">CGMCC 1.12754</strain>
    </source>
</reference>
<evidence type="ECO:0000256" key="3">
    <source>
        <dbReference type="ARBA" id="ARBA00012891"/>
    </source>
</evidence>
<dbReference type="PANTHER" id="PTHR11390">
    <property type="entry name" value="PROKARYOTIC DNA TOPOISOMERASE"/>
    <property type="match status" value="1"/>
</dbReference>
<evidence type="ECO:0000256" key="9">
    <source>
        <dbReference type="ARBA" id="ARBA00032235"/>
    </source>
</evidence>
<dbReference type="InterPro" id="IPR003601">
    <property type="entry name" value="Topo_IA_2"/>
</dbReference>
<comment type="similarity">
    <text evidence="2">Belongs to the type IA topoisomerase family.</text>
</comment>
<gene>
    <name evidence="13" type="ORF">GCM10011398_36040</name>
</gene>
<evidence type="ECO:0000256" key="10">
    <source>
        <dbReference type="ARBA" id="ARBA00032877"/>
    </source>
</evidence>
<dbReference type="InterPro" id="IPR013497">
    <property type="entry name" value="Topo_IA_cen"/>
</dbReference>
<dbReference type="AlphaFoldDB" id="A0A917HRH6"/>
<evidence type="ECO:0000256" key="8">
    <source>
        <dbReference type="ARBA" id="ARBA00031985"/>
    </source>
</evidence>
<dbReference type="Pfam" id="PF01131">
    <property type="entry name" value="Topoisom_bac"/>
    <property type="match status" value="1"/>
</dbReference>
<reference evidence="13" key="2">
    <citation type="submission" date="2020-09" db="EMBL/GenBank/DDBJ databases">
        <authorList>
            <person name="Sun Q."/>
            <person name="Zhou Y."/>
        </authorList>
    </citation>
    <scope>NUCLEOTIDE SEQUENCE</scope>
    <source>
        <strain evidence="13">CGMCC 1.12754</strain>
    </source>
</reference>
<dbReference type="InterPro" id="IPR034144">
    <property type="entry name" value="TOPRIM_TopoIII"/>
</dbReference>
<dbReference type="CDD" id="cd00186">
    <property type="entry name" value="TOP1Ac"/>
    <property type="match status" value="1"/>
</dbReference>
<dbReference type="InterPro" id="IPR013825">
    <property type="entry name" value="Topo_IA_cen_sub2"/>
</dbReference>
<evidence type="ECO:0000313" key="13">
    <source>
        <dbReference type="EMBL" id="GGG87011.1"/>
    </source>
</evidence>
<dbReference type="GO" id="GO:0003917">
    <property type="term" value="F:DNA topoisomerase type I (single strand cut, ATP-independent) activity"/>
    <property type="evidence" value="ECO:0007669"/>
    <property type="project" value="UniProtKB-EC"/>
</dbReference>
<evidence type="ECO:0000256" key="7">
    <source>
        <dbReference type="ARBA" id="ARBA00030003"/>
    </source>
</evidence>
<dbReference type="SUPFAM" id="SSF56712">
    <property type="entry name" value="Prokaryotic type I DNA topoisomerase"/>
    <property type="match status" value="1"/>
</dbReference>
<dbReference type="SMART" id="SM00436">
    <property type="entry name" value="TOP1Bc"/>
    <property type="match status" value="1"/>
</dbReference>
<accession>A0A917HRH6</accession>
<dbReference type="Pfam" id="PF13342">
    <property type="entry name" value="Toprim_Crpt"/>
    <property type="match status" value="1"/>
</dbReference>
<dbReference type="EMBL" id="BMFR01000025">
    <property type="protein sequence ID" value="GGG87011.1"/>
    <property type="molecule type" value="Genomic_DNA"/>
</dbReference>
<dbReference type="InterPro" id="IPR025589">
    <property type="entry name" value="Toprim_C_rpt"/>
</dbReference>
<evidence type="ECO:0000256" key="5">
    <source>
        <dbReference type="ARBA" id="ARBA00023125"/>
    </source>
</evidence>
<dbReference type="GO" id="GO:0006265">
    <property type="term" value="P:DNA topological change"/>
    <property type="evidence" value="ECO:0007669"/>
    <property type="project" value="InterPro"/>
</dbReference>
<keyword evidence="5" id="KW-0238">DNA-binding</keyword>
<dbReference type="PROSITE" id="PS50880">
    <property type="entry name" value="TOPRIM"/>
    <property type="match status" value="1"/>
</dbReference>